<feature type="domain" description="Toprim" evidence="9">
    <location>
        <begin position="3"/>
        <end position="136"/>
    </location>
</feature>
<dbReference type="SMART" id="SM00437">
    <property type="entry name" value="TOP1Ac"/>
    <property type="match status" value="1"/>
</dbReference>
<keyword evidence="4 8" id="KW-0460">Magnesium</keyword>
<dbReference type="InterPro" id="IPR023405">
    <property type="entry name" value="Topo_IA_core_domain"/>
</dbReference>
<dbReference type="Proteomes" id="UP001321786">
    <property type="component" value="Chromosome"/>
</dbReference>
<feature type="site" description="Interaction with DNA" evidence="8">
    <location>
        <position position="311"/>
    </location>
</feature>
<feature type="site" description="Interaction with DNA" evidence="8">
    <location>
        <position position="61"/>
    </location>
</feature>
<feature type="binding site" evidence="8">
    <location>
        <position position="105"/>
    </location>
    <ligand>
        <name>Mg(2+)</name>
        <dbReference type="ChEBI" id="CHEBI:18420"/>
        <note>catalytic</note>
    </ligand>
</feature>
<dbReference type="EC" id="5.6.2.1" evidence="8"/>
<reference evidence="11 12" key="1">
    <citation type="submission" date="2023-08" db="EMBL/GenBank/DDBJ databases">
        <title>Helicovermis profunda gen. nov., sp. nov., a novel mesophilic, fermentative bacterium within the Bacillota from a deep-sea hydrothermal vent chimney.</title>
        <authorList>
            <person name="Miyazaki U."/>
            <person name="Mizutani D."/>
            <person name="Hashimoto Y."/>
            <person name="Tame A."/>
            <person name="Sawayama S."/>
            <person name="Miyazaki J."/>
            <person name="Takai K."/>
            <person name="Nakagawa S."/>
        </authorList>
    </citation>
    <scope>NUCLEOTIDE SEQUENCE [LARGE SCALE GENOMIC DNA]</scope>
    <source>
        <strain evidence="11 12">S502</strain>
    </source>
</reference>
<dbReference type="InterPro" id="IPR013497">
    <property type="entry name" value="Topo_IA_cen"/>
</dbReference>
<feature type="region of interest" description="Interaction with DNA" evidence="8">
    <location>
        <begin position="187"/>
        <end position="192"/>
    </location>
</feature>
<dbReference type="NCBIfam" id="TIGR01056">
    <property type="entry name" value="topB"/>
    <property type="match status" value="1"/>
</dbReference>
<evidence type="ECO:0000256" key="7">
    <source>
        <dbReference type="ARBA" id="ARBA00023235"/>
    </source>
</evidence>
<dbReference type="InterPro" id="IPR013826">
    <property type="entry name" value="Topo_IA_cen_sub3"/>
</dbReference>
<dbReference type="InterPro" id="IPR006171">
    <property type="entry name" value="TOPRIM_dom"/>
</dbReference>
<evidence type="ECO:0000259" key="10">
    <source>
        <dbReference type="PROSITE" id="PS52039"/>
    </source>
</evidence>
<dbReference type="PROSITE" id="PS52039">
    <property type="entry name" value="TOPO_IA_2"/>
    <property type="match status" value="1"/>
</dbReference>
<evidence type="ECO:0000313" key="11">
    <source>
        <dbReference type="EMBL" id="BEP28546.1"/>
    </source>
</evidence>
<evidence type="ECO:0000256" key="6">
    <source>
        <dbReference type="ARBA" id="ARBA00023125"/>
    </source>
</evidence>
<evidence type="ECO:0000313" key="12">
    <source>
        <dbReference type="Proteomes" id="UP001321786"/>
    </source>
</evidence>
<dbReference type="GO" id="GO:0003917">
    <property type="term" value="F:DNA topoisomerase type I (single strand cut, ATP-independent) activity"/>
    <property type="evidence" value="ECO:0007669"/>
    <property type="project" value="UniProtKB-UniRule"/>
</dbReference>
<feature type="domain" description="Topo IA-type catalytic" evidence="10">
    <location>
        <begin position="153"/>
        <end position="584"/>
    </location>
</feature>
<comment type="function">
    <text evidence="8">Releases the supercoiling and torsional tension of DNA, which is introduced during the DNA replication and transcription, by transiently cleaving and rejoining one strand of the DNA duplex. Introduces a single-strand break via transesterification at a target site in duplex DNA. The scissile phosphodiester is attacked by the catalytic tyrosine of the enzyme, resulting in the formation of a DNA-(5'-phosphotyrosyl)-enzyme intermediate and the expulsion of a 3'-OH DNA strand. The free DNA strand then undergoes passage around the unbroken strand, thus removing DNA supercoils. Finally, in the religation step, the DNA 3'-OH attacks the covalent intermediate to expel the active-site tyrosine and restore the DNA phosphodiester backbone.</text>
</comment>
<dbReference type="Gene3D" id="1.10.290.10">
    <property type="entry name" value="Topoisomerase I, domain 4"/>
    <property type="match status" value="1"/>
</dbReference>
<dbReference type="PROSITE" id="PS00396">
    <property type="entry name" value="TOPO_IA_1"/>
    <property type="match status" value="1"/>
</dbReference>
<evidence type="ECO:0000256" key="5">
    <source>
        <dbReference type="ARBA" id="ARBA00023029"/>
    </source>
</evidence>
<dbReference type="GO" id="GO:0006281">
    <property type="term" value="P:DNA repair"/>
    <property type="evidence" value="ECO:0007669"/>
    <property type="project" value="TreeGrafter"/>
</dbReference>
<keyword evidence="12" id="KW-1185">Reference proteome</keyword>
<dbReference type="Pfam" id="PF01131">
    <property type="entry name" value="Topoisom_bac"/>
    <property type="match status" value="1"/>
</dbReference>
<feature type="site" description="Interaction with DNA" evidence="8">
    <location>
        <position position="176"/>
    </location>
</feature>
<dbReference type="CDD" id="cd00186">
    <property type="entry name" value="TOP1Ac"/>
    <property type="match status" value="1"/>
</dbReference>
<keyword evidence="7 8" id="KW-0413">Isomerase</keyword>
<feature type="binding site" evidence="8">
    <location>
        <position position="9"/>
    </location>
    <ligand>
        <name>Mg(2+)</name>
        <dbReference type="ChEBI" id="CHEBI:18420"/>
        <note>catalytic</note>
    </ligand>
</feature>
<evidence type="ECO:0000256" key="2">
    <source>
        <dbReference type="ARBA" id="ARBA00009446"/>
    </source>
</evidence>
<dbReference type="InterPro" id="IPR005738">
    <property type="entry name" value="TopoIII"/>
</dbReference>
<keyword evidence="6 8" id="KW-0238">DNA-binding</keyword>
<dbReference type="GO" id="GO:0006310">
    <property type="term" value="P:DNA recombination"/>
    <property type="evidence" value="ECO:0007669"/>
    <property type="project" value="TreeGrafter"/>
</dbReference>
<dbReference type="Pfam" id="PF01751">
    <property type="entry name" value="Toprim"/>
    <property type="match status" value="1"/>
</dbReference>
<protein>
    <recommendedName>
        <fullName evidence="8">DNA topoisomerase 3</fullName>
        <ecNumber evidence="8">5.6.2.1</ecNumber>
    </recommendedName>
    <alternativeName>
        <fullName evidence="8">DNA topoisomerase III</fullName>
    </alternativeName>
</protein>
<dbReference type="SMART" id="SM00493">
    <property type="entry name" value="TOPRIM"/>
    <property type="match status" value="1"/>
</dbReference>
<evidence type="ECO:0000259" key="9">
    <source>
        <dbReference type="PROSITE" id="PS50880"/>
    </source>
</evidence>
<dbReference type="HAMAP" id="MF_00953">
    <property type="entry name" value="Topoisom_3_prok"/>
    <property type="match status" value="1"/>
</dbReference>
<feature type="site" description="Interaction with DNA" evidence="8">
    <location>
        <position position="168"/>
    </location>
</feature>
<dbReference type="InterPro" id="IPR023406">
    <property type="entry name" value="Topo_IA_AS"/>
</dbReference>
<dbReference type="InterPro" id="IPR003601">
    <property type="entry name" value="Topo_IA_2"/>
</dbReference>
<dbReference type="AlphaFoldDB" id="A0AAU9E1U9"/>
<comment type="cofactor">
    <cofactor evidence="8">
        <name>Mg(2+)</name>
        <dbReference type="ChEBI" id="CHEBI:18420"/>
    </cofactor>
</comment>
<dbReference type="GO" id="GO:0000287">
    <property type="term" value="F:magnesium ion binding"/>
    <property type="evidence" value="ECO:0007669"/>
    <property type="project" value="UniProtKB-UniRule"/>
</dbReference>
<comment type="caution">
    <text evidence="8">Lacks conserved residue(s) required for the propagation of feature annotation.</text>
</comment>
<dbReference type="GO" id="GO:0003677">
    <property type="term" value="F:DNA binding"/>
    <property type="evidence" value="ECO:0007669"/>
    <property type="project" value="UniProtKB-KW"/>
</dbReference>
<evidence type="ECO:0000256" key="3">
    <source>
        <dbReference type="ARBA" id="ARBA00022723"/>
    </source>
</evidence>
<evidence type="ECO:0000256" key="8">
    <source>
        <dbReference type="HAMAP-Rule" id="MF_00953"/>
    </source>
</evidence>
<gene>
    <name evidence="8 11" type="primary">topB</name>
    <name evidence="11" type="ORF">HLPR_08770</name>
</gene>
<dbReference type="Gene3D" id="3.40.50.140">
    <property type="match status" value="1"/>
</dbReference>
<dbReference type="KEGG" id="hprf:HLPR_08770"/>
<dbReference type="PANTHER" id="PTHR11390">
    <property type="entry name" value="PROKARYOTIC DNA TOPOISOMERASE"/>
    <property type="match status" value="1"/>
</dbReference>
<comment type="catalytic activity">
    <reaction evidence="1 8">
        <text>ATP-independent breakage of single-stranded DNA, followed by passage and rejoining.</text>
        <dbReference type="EC" id="5.6.2.1"/>
    </reaction>
</comment>
<dbReference type="InterPro" id="IPR000380">
    <property type="entry name" value="Topo_IA"/>
</dbReference>
<keyword evidence="3 8" id="KW-0479">Metal-binding</keyword>
<dbReference type="SMART" id="SM00436">
    <property type="entry name" value="TOP1Bc"/>
    <property type="match status" value="1"/>
</dbReference>
<dbReference type="InterPro" id="IPR013825">
    <property type="entry name" value="Topo_IA_cen_sub2"/>
</dbReference>
<organism evidence="11 12">
    <name type="scientific">Helicovermis profundi</name>
    <dbReference type="NCBI Taxonomy" id="3065157"/>
    <lineage>
        <taxon>Bacteria</taxon>
        <taxon>Bacillati</taxon>
        <taxon>Bacillota</taxon>
        <taxon>Clostridia</taxon>
        <taxon>Helicovermis</taxon>
    </lineage>
</organism>
<dbReference type="RefSeq" id="WP_338536858.1">
    <property type="nucleotide sequence ID" value="NZ_AP028654.1"/>
</dbReference>
<dbReference type="SUPFAM" id="SSF56712">
    <property type="entry name" value="Prokaryotic type I DNA topoisomerase"/>
    <property type="match status" value="1"/>
</dbReference>
<dbReference type="EMBL" id="AP028654">
    <property type="protein sequence ID" value="BEP28546.1"/>
    <property type="molecule type" value="Genomic_DNA"/>
</dbReference>
<dbReference type="GO" id="GO:0006265">
    <property type="term" value="P:DNA topological change"/>
    <property type="evidence" value="ECO:0007669"/>
    <property type="project" value="UniProtKB-UniRule"/>
</dbReference>
<accession>A0AAU9E1U9</accession>
<dbReference type="InterPro" id="IPR003602">
    <property type="entry name" value="Topo_IA_DNA-bd_dom"/>
</dbReference>
<dbReference type="NCBIfam" id="NF005829">
    <property type="entry name" value="PRK07726.1"/>
    <property type="match status" value="1"/>
</dbReference>
<comment type="similarity">
    <text evidence="2 8">Belongs to the type IA topoisomerase family.</text>
</comment>
<keyword evidence="5 8" id="KW-0799">Topoisomerase</keyword>
<dbReference type="PRINTS" id="PR00417">
    <property type="entry name" value="PRTPISMRASEI"/>
</dbReference>
<dbReference type="InterPro" id="IPR013824">
    <property type="entry name" value="Topo_IA_cen_sub1"/>
</dbReference>
<dbReference type="Gene3D" id="2.70.20.10">
    <property type="entry name" value="Topoisomerase I, domain 3"/>
    <property type="match status" value="1"/>
</dbReference>
<proteinExistence type="inferred from homology"/>
<dbReference type="PROSITE" id="PS50880">
    <property type="entry name" value="TOPRIM"/>
    <property type="match status" value="1"/>
</dbReference>
<dbReference type="GO" id="GO:0043597">
    <property type="term" value="C:cytoplasmic replication fork"/>
    <property type="evidence" value="ECO:0007669"/>
    <property type="project" value="TreeGrafter"/>
</dbReference>
<sequence>MSKRLILAEKPSVGKEIARVLNCKNKKNGYFEGNDSIVTWAYGHLVTLGDPEVYDDKYKNWVLDDLPIIPEKLKTVIIGKTARQYKIVKDLMLRKDIGEIIIATDAGREGELVARWVIEKVRTKKPIKRLWISSVTDKAIRDGFNNLQPGKKYENLFKAATARAESDWIVGINGTRALTTKHNAQLSLGRVQTPTLALISQREDQIRKFTPKKYYGIKILVDKINENFIYKSDNQRIFDEKKIDDIINTIKYKDAKVTSIIKKDKKEYSNKLYDLTSLQRDAFNKYGYSPKMTLSLMQRLYEFHKILSYPRTDSNYLTDDMVATLKDRLKTIQINPYRKFAFNIMRGTIKKSKHFVDESKVSDHHAIIPTEESILISSLSFDERRIYELVVQRFLEVLMPPYEYEETVVTLSVEGYQFLASYNNIKRIGFKVIGQSGEKQEKSFHIVKNQSIRVMNVSKTIGETKPLPYFNEATLLGAMENPSKFIKEGETELKKILTETGGLGTVATRAEIIEKLFQVKYMEKKATSIRLTKKGKQILELVPKELKSPLLSAKWERNLKLIENGKLDKKEFIDDMKEYTFSVVNQIKSEKKIYKHDNLTGKKCPNCGKDMMMIDNKKGKMLVCVDRECGYRERISMLTNARCPNCHKKLSLRGEKGSQIFTCSCGYKESMTSFEKRKNERKKQGGKNDYANYVKKQKQIEAKEKLEDNPFAKALKGLKF</sequence>
<dbReference type="PANTHER" id="PTHR11390:SF21">
    <property type="entry name" value="DNA TOPOISOMERASE 3-ALPHA"/>
    <property type="match status" value="1"/>
</dbReference>
<evidence type="ECO:0000256" key="1">
    <source>
        <dbReference type="ARBA" id="ARBA00000213"/>
    </source>
</evidence>
<dbReference type="Gene3D" id="1.10.460.10">
    <property type="entry name" value="Topoisomerase I, domain 2"/>
    <property type="match status" value="1"/>
</dbReference>
<dbReference type="CDD" id="cd03362">
    <property type="entry name" value="TOPRIM_TopoIA_TopoIII"/>
    <property type="match status" value="1"/>
</dbReference>
<name>A0AAU9E1U9_9FIRM</name>
<dbReference type="InterPro" id="IPR034144">
    <property type="entry name" value="TOPRIM_TopoIII"/>
</dbReference>
<feature type="active site" description="O-(5'-phospho-DNA)-tyrosine intermediate" evidence="8">
    <location>
        <position position="309"/>
    </location>
</feature>
<evidence type="ECO:0000256" key="4">
    <source>
        <dbReference type="ARBA" id="ARBA00022842"/>
    </source>
</evidence>